<comment type="similarity">
    <text evidence="5">Belongs to the class I-like SAM-binding methyltransferase superfamily. rRNA adenine N(6)-methyltransferase family.</text>
</comment>
<dbReference type="Pfam" id="PF16158">
    <property type="entry name" value="N_BRCA1_IG"/>
    <property type="match status" value="1"/>
</dbReference>
<accession>A0A9X6NG82</accession>
<comment type="caution">
    <text evidence="5">Lacks conserved residue(s) required for the propagation of feature annotation.</text>
</comment>
<keyword evidence="9" id="KW-1185">Reference proteome</keyword>
<keyword evidence="4 5" id="KW-0694">RNA-binding</keyword>
<dbReference type="AlphaFoldDB" id="A0A9X6NG82"/>
<feature type="region of interest" description="Disordered" evidence="6">
    <location>
        <begin position="718"/>
        <end position="750"/>
    </location>
</feature>
<dbReference type="SUPFAM" id="SSF53335">
    <property type="entry name" value="S-adenosyl-L-methionine-dependent methyltransferases"/>
    <property type="match status" value="1"/>
</dbReference>
<dbReference type="GO" id="GO:0000407">
    <property type="term" value="C:phagophore assembly site"/>
    <property type="evidence" value="ECO:0007669"/>
    <property type="project" value="TreeGrafter"/>
</dbReference>
<feature type="compositionally biased region" description="Polar residues" evidence="6">
    <location>
        <begin position="718"/>
        <end position="736"/>
    </location>
</feature>
<evidence type="ECO:0000313" key="9">
    <source>
        <dbReference type="Proteomes" id="UP000192578"/>
    </source>
</evidence>
<reference evidence="9" key="1">
    <citation type="submission" date="2017-01" db="EMBL/GenBank/DDBJ databases">
        <title>Comparative genomics of anhydrobiosis in the tardigrade Hypsibius dujardini.</title>
        <authorList>
            <person name="Yoshida Y."/>
            <person name="Koutsovoulos G."/>
            <person name="Laetsch D."/>
            <person name="Stevens L."/>
            <person name="Kumar S."/>
            <person name="Horikawa D."/>
            <person name="Ishino K."/>
            <person name="Komine S."/>
            <person name="Tomita M."/>
            <person name="Blaxter M."/>
            <person name="Arakawa K."/>
        </authorList>
    </citation>
    <scope>NUCLEOTIDE SEQUENCE [LARGE SCALE GENOMIC DNA]</scope>
    <source>
        <strain evidence="9">Z151</strain>
    </source>
</reference>
<evidence type="ECO:0000256" key="3">
    <source>
        <dbReference type="ARBA" id="ARBA00022691"/>
    </source>
</evidence>
<dbReference type="InterPro" id="IPR001737">
    <property type="entry name" value="KsgA/Erm"/>
</dbReference>
<feature type="domain" description="Nbr1 FW" evidence="7">
    <location>
        <begin position="584"/>
        <end position="682"/>
    </location>
</feature>
<dbReference type="CDD" id="cd14349">
    <property type="entry name" value="UBA_CF106"/>
    <property type="match status" value="1"/>
</dbReference>
<dbReference type="Gene3D" id="1.10.8.10">
    <property type="entry name" value="DNA helicase RuvA subunit, C-terminal domain"/>
    <property type="match status" value="1"/>
</dbReference>
<gene>
    <name evidence="8" type="ORF">BV898_16616</name>
</gene>
<dbReference type="Gene3D" id="3.40.50.150">
    <property type="entry name" value="Vaccinia Virus protein VP39"/>
    <property type="match status" value="1"/>
</dbReference>
<sequence>MLTLSIMGKAFSDTLRLCTRSASVLIVCPRCGAATKAPNGPAAGPIPRKTNTKAKRGFVDVFTGQSLGDNVSLIKVIEKATKPPKSATSKKAEKKEPVDPSELDLRKVFRATRSLPGEMYLGNEALADKIASLMSISSDSDSIIMEGNPGMGYLTQAILERGAKRMRIFENRAVFIYRLQKLQKIYGAKRLEIICPYNIYDHRKKSVKKSDRDAIAKRATVLMPPDLLAGRNPMEIPSVEQRFEELVNRGLTPMEWTSATPAVKFFSVTPELTGIRLIRRIIDQVSRRRGFSNLGRPEFFLLAPPNLTAMMQAGSSETAPNFRSIRWVSIALQAFFEVTILQSASRDDLLPPMSKLKRKAGDNWSLVRLTARRDLPEIIDWSLLPEFVFFVRQAMISRNRSVIAFLEGWIPGYGRRLIDLGMDFYIRSGYMTAQQFVELFRGVAASPEYAASNLKNAFFSSGQMGMVDAEEEDDDVEDEQIVPQVKVYARKFCGAALRKNCSAMDVDDLEQNALLSAFQTLTTDNKDDLVVQFQTLSGQAIERSTCEFFLEMNNWNLQQSICAYYDLEAKQENLPQMAFVQDVTIGEGDSVSPSTNFTKTWRIRNSGWDNWPPGCALRFTGTGLQMTHIDLIALPPLQSGEEHNASVEMVSPALPGIYHGQWRMISPTGMYCGETIWVFIQVAENGILGITQKMSSMPLGEHGSLNSSRSVAFQSAKNPFASNGHHSSFPGNNSPTMDDGKGNTDMDDAP</sequence>
<dbReference type="Proteomes" id="UP000192578">
    <property type="component" value="Unassembled WGS sequence"/>
</dbReference>
<feature type="binding site" evidence="5">
    <location>
        <position position="170"/>
    </location>
    <ligand>
        <name>S-adenosyl-L-methionine</name>
        <dbReference type="ChEBI" id="CHEBI:59789"/>
    </ligand>
</feature>
<dbReference type="InterPro" id="IPR013783">
    <property type="entry name" value="Ig-like_fold"/>
</dbReference>
<dbReference type="PANTHER" id="PTHR20930:SF0">
    <property type="entry name" value="PROTEIN ILRUN"/>
    <property type="match status" value="1"/>
</dbReference>
<dbReference type="InterPro" id="IPR039517">
    <property type="entry name" value="C6orf106_UBA-like"/>
</dbReference>
<dbReference type="GO" id="GO:0000179">
    <property type="term" value="F:rRNA (adenine-N6,N6-)-dimethyltransferase activity"/>
    <property type="evidence" value="ECO:0007669"/>
    <property type="project" value="UniProtKB-UniRule"/>
</dbReference>
<dbReference type="GO" id="GO:0016236">
    <property type="term" value="P:macroautophagy"/>
    <property type="evidence" value="ECO:0007669"/>
    <property type="project" value="TreeGrafter"/>
</dbReference>
<keyword evidence="1 5" id="KW-0489">Methyltransferase</keyword>
<dbReference type="Gene3D" id="2.60.40.10">
    <property type="entry name" value="Immunoglobulins"/>
    <property type="match status" value="1"/>
</dbReference>
<proteinExistence type="inferred from homology"/>
<dbReference type="InterPro" id="IPR032350">
    <property type="entry name" value="Nbr1_FW"/>
</dbReference>
<keyword evidence="3 5" id="KW-0949">S-adenosyl-L-methionine</keyword>
<dbReference type="CDD" id="cd14947">
    <property type="entry name" value="NBR1_like"/>
    <property type="match status" value="1"/>
</dbReference>
<name>A0A9X6NG82_HYPEX</name>
<evidence type="ECO:0000313" key="8">
    <source>
        <dbReference type="EMBL" id="OWA52156.1"/>
    </source>
</evidence>
<keyword evidence="2 5" id="KW-0808">Transferase</keyword>
<dbReference type="OrthoDB" id="661148at2759"/>
<dbReference type="Pfam" id="PF14555">
    <property type="entry name" value="UBA_4"/>
    <property type="match status" value="1"/>
</dbReference>
<evidence type="ECO:0000256" key="4">
    <source>
        <dbReference type="ARBA" id="ARBA00022884"/>
    </source>
</evidence>
<dbReference type="EMBL" id="MTYJ01000253">
    <property type="protein sequence ID" value="OWA52156.1"/>
    <property type="molecule type" value="Genomic_DNA"/>
</dbReference>
<evidence type="ECO:0000256" key="1">
    <source>
        <dbReference type="ARBA" id="ARBA00022603"/>
    </source>
</evidence>
<dbReference type="PROSITE" id="PS51689">
    <property type="entry name" value="SAM_RNA_A_N6_MT"/>
    <property type="match status" value="1"/>
</dbReference>
<dbReference type="GO" id="GO:0003723">
    <property type="term" value="F:RNA binding"/>
    <property type="evidence" value="ECO:0007669"/>
    <property type="project" value="UniProtKB-UniRule"/>
</dbReference>
<protein>
    <submittedName>
        <fullName evidence="8">C6orf106-like protein</fullName>
    </submittedName>
</protein>
<evidence type="ECO:0000256" key="2">
    <source>
        <dbReference type="ARBA" id="ARBA00022679"/>
    </source>
</evidence>
<evidence type="ECO:0000256" key="5">
    <source>
        <dbReference type="PROSITE-ProRule" id="PRU01026"/>
    </source>
</evidence>
<organism evidence="8 9">
    <name type="scientific">Hypsibius exemplaris</name>
    <name type="common">Freshwater tardigrade</name>
    <dbReference type="NCBI Taxonomy" id="2072580"/>
    <lineage>
        <taxon>Eukaryota</taxon>
        <taxon>Metazoa</taxon>
        <taxon>Ecdysozoa</taxon>
        <taxon>Tardigrada</taxon>
        <taxon>Eutardigrada</taxon>
        <taxon>Parachela</taxon>
        <taxon>Hypsibioidea</taxon>
        <taxon>Hypsibiidae</taxon>
        <taxon>Hypsibius</taxon>
    </lineage>
</organism>
<evidence type="ECO:0000259" key="7">
    <source>
        <dbReference type="Pfam" id="PF16158"/>
    </source>
</evidence>
<comment type="caution">
    <text evidence="8">The sequence shown here is derived from an EMBL/GenBank/DDBJ whole genome shotgun (WGS) entry which is preliminary data.</text>
</comment>
<evidence type="ECO:0000256" key="6">
    <source>
        <dbReference type="SAM" id="MobiDB-lite"/>
    </source>
</evidence>
<feature type="binding site" evidence="5">
    <location>
        <position position="121"/>
    </location>
    <ligand>
        <name>S-adenosyl-L-methionine</name>
        <dbReference type="ChEBI" id="CHEBI:59789"/>
    </ligand>
</feature>
<dbReference type="PANTHER" id="PTHR20930">
    <property type="entry name" value="OVARIAN CARCINOMA ANTIGEN CA125-RELATED"/>
    <property type="match status" value="1"/>
</dbReference>
<dbReference type="GO" id="GO:0043130">
    <property type="term" value="F:ubiquitin binding"/>
    <property type="evidence" value="ECO:0007669"/>
    <property type="project" value="TreeGrafter"/>
</dbReference>
<dbReference type="InterPro" id="IPR029063">
    <property type="entry name" value="SAM-dependent_MTases_sf"/>
</dbReference>